<dbReference type="InterPro" id="IPR006683">
    <property type="entry name" value="Thioestr_dom"/>
</dbReference>
<dbReference type="Pfam" id="PF03061">
    <property type="entry name" value="4HBT"/>
    <property type="match status" value="1"/>
</dbReference>
<reference evidence="4 5" key="1">
    <citation type="journal article" date="2011" name="Stand. Genomic Sci.">
        <title>Complete genome sequence of the thermophilic, hydrogen-oxidizing Bacillus tusciae type strain (T2) and reclassification in the new genus, Kyrpidia gen. nov. as Kyrpidia tusciae comb. nov. and emendation of the family Alicyclobacillaceae da Costa and Rainey, 2010.</title>
        <authorList>
            <person name="Klenk H.P."/>
            <person name="Lapidus A."/>
            <person name="Chertkov O."/>
            <person name="Copeland A."/>
            <person name="Del Rio T.G."/>
            <person name="Nolan M."/>
            <person name="Lucas S."/>
            <person name="Chen F."/>
            <person name="Tice H."/>
            <person name="Cheng J.F."/>
            <person name="Han C."/>
            <person name="Bruce D."/>
            <person name="Goodwin L."/>
            <person name="Pitluck S."/>
            <person name="Pati A."/>
            <person name="Ivanova N."/>
            <person name="Mavromatis K."/>
            <person name="Daum C."/>
            <person name="Chen A."/>
            <person name="Palaniappan K."/>
            <person name="Chang Y.J."/>
            <person name="Land M."/>
            <person name="Hauser L."/>
            <person name="Jeffries C.D."/>
            <person name="Detter J.C."/>
            <person name="Rohde M."/>
            <person name="Abt B."/>
            <person name="Pukall R."/>
            <person name="Goker M."/>
            <person name="Bristow J."/>
            <person name="Markowitz V."/>
            <person name="Hugenholtz P."/>
            <person name="Eisen J.A."/>
        </authorList>
    </citation>
    <scope>NUCLEOTIDE SEQUENCE [LARGE SCALE GENOMIC DNA]</scope>
    <source>
        <strain evidence="4 5">DSM 2912</strain>
    </source>
</reference>
<protein>
    <submittedName>
        <fullName evidence="4">Thioesterase superfamily protein</fullName>
    </submittedName>
</protein>
<dbReference type="OrthoDB" id="2139465at2"/>
<evidence type="ECO:0000313" key="4">
    <source>
        <dbReference type="EMBL" id="ADG04889.1"/>
    </source>
</evidence>
<dbReference type="STRING" id="562970.Btus_0111"/>
<dbReference type="KEGG" id="bts:Btus_0111"/>
<keyword evidence="2" id="KW-0378">Hydrolase</keyword>
<comment type="similarity">
    <text evidence="1">Belongs to the thioesterase PaaI family.</text>
</comment>
<dbReference type="AlphaFoldDB" id="D5WRM8"/>
<evidence type="ECO:0000256" key="1">
    <source>
        <dbReference type="ARBA" id="ARBA00008324"/>
    </source>
</evidence>
<dbReference type="Gene3D" id="3.10.129.10">
    <property type="entry name" value="Hotdog Thioesterase"/>
    <property type="match status" value="1"/>
</dbReference>
<dbReference type="NCBIfam" id="TIGR00369">
    <property type="entry name" value="unchar_dom_1"/>
    <property type="match status" value="1"/>
</dbReference>
<proteinExistence type="inferred from homology"/>
<gene>
    <name evidence="4" type="ordered locus">Btus_0111</name>
</gene>
<dbReference type="CDD" id="cd03443">
    <property type="entry name" value="PaaI_thioesterase"/>
    <property type="match status" value="1"/>
</dbReference>
<dbReference type="eggNOG" id="COG2050">
    <property type="taxonomic scope" value="Bacteria"/>
</dbReference>
<dbReference type="InterPro" id="IPR003736">
    <property type="entry name" value="PAAI_dom"/>
</dbReference>
<dbReference type="PANTHER" id="PTHR21660:SF1">
    <property type="entry name" value="ACYL-COENZYME A THIOESTERASE 13"/>
    <property type="match status" value="1"/>
</dbReference>
<dbReference type="SUPFAM" id="SSF54637">
    <property type="entry name" value="Thioesterase/thiol ester dehydrase-isomerase"/>
    <property type="match status" value="1"/>
</dbReference>
<accession>D5WRM8</accession>
<keyword evidence="5" id="KW-1185">Reference proteome</keyword>
<dbReference type="Proteomes" id="UP000002368">
    <property type="component" value="Chromosome"/>
</dbReference>
<dbReference type="InterPro" id="IPR039298">
    <property type="entry name" value="ACOT13"/>
</dbReference>
<dbReference type="InterPro" id="IPR029069">
    <property type="entry name" value="HotDog_dom_sf"/>
</dbReference>
<evidence type="ECO:0000256" key="2">
    <source>
        <dbReference type="ARBA" id="ARBA00022801"/>
    </source>
</evidence>
<organism evidence="4 5">
    <name type="scientific">Kyrpidia tusciae (strain DSM 2912 / NBRC 15312 / T2)</name>
    <name type="common">Bacillus tusciae</name>
    <dbReference type="NCBI Taxonomy" id="562970"/>
    <lineage>
        <taxon>Bacteria</taxon>
        <taxon>Bacillati</taxon>
        <taxon>Bacillota</taxon>
        <taxon>Bacilli</taxon>
        <taxon>Bacillales</taxon>
        <taxon>Alicyclobacillaceae</taxon>
        <taxon>Kyrpidia</taxon>
    </lineage>
</organism>
<dbReference type="HOGENOM" id="CLU_089876_7_2_9"/>
<dbReference type="EMBL" id="CP002017">
    <property type="protein sequence ID" value="ADG04889.1"/>
    <property type="molecule type" value="Genomic_DNA"/>
</dbReference>
<evidence type="ECO:0000313" key="5">
    <source>
        <dbReference type="Proteomes" id="UP000002368"/>
    </source>
</evidence>
<dbReference type="PANTHER" id="PTHR21660">
    <property type="entry name" value="THIOESTERASE SUPERFAMILY MEMBER-RELATED"/>
    <property type="match status" value="1"/>
</dbReference>
<feature type="domain" description="Thioesterase" evidence="3">
    <location>
        <begin position="63"/>
        <end position="135"/>
    </location>
</feature>
<dbReference type="GO" id="GO:0047617">
    <property type="term" value="F:fatty acyl-CoA hydrolase activity"/>
    <property type="evidence" value="ECO:0007669"/>
    <property type="project" value="InterPro"/>
</dbReference>
<name>D5WRM8_KYRT2</name>
<sequence length="164" mass="17863">MLDEEQLLKEARNNPWFPELLKIAARRRPTFLGSLFDPQVEYLANDSVVIRMKITELLYNNLQIVHGGITATLADTAMGLAAYHASGRPSVTLSLTVNYLQPGLGKELVAKASVVHRGGRVITTRCDVFNDEGEIIIQATGTFYALKEGQITDGLSSTSGDATL</sequence>
<evidence type="ECO:0000259" key="3">
    <source>
        <dbReference type="Pfam" id="PF03061"/>
    </source>
</evidence>